<reference evidence="1" key="1">
    <citation type="submission" date="2020-11" db="EMBL/GenBank/DDBJ databases">
        <title>Nocardioides sp. nov., isolated from Soil of Cynanchum wilfordii Hemsley rhizosphere.</title>
        <authorList>
            <person name="Lee J.-S."/>
            <person name="Suh M.K."/>
            <person name="Kim J.-S."/>
        </authorList>
    </citation>
    <scope>NUCLEOTIDE SEQUENCE</scope>
    <source>
        <strain evidence="1">KCTC 19275</strain>
    </source>
</reference>
<keyword evidence="2" id="KW-1185">Reference proteome</keyword>
<comment type="caution">
    <text evidence="1">The sequence shown here is derived from an EMBL/GenBank/DDBJ whole genome shotgun (WGS) entry which is preliminary data.</text>
</comment>
<dbReference type="EMBL" id="JADKPN010000001">
    <property type="protein sequence ID" value="MBF4762457.1"/>
    <property type="molecule type" value="Genomic_DNA"/>
</dbReference>
<evidence type="ECO:0000313" key="2">
    <source>
        <dbReference type="Proteomes" id="UP000640489"/>
    </source>
</evidence>
<dbReference type="AlphaFoldDB" id="A0A930VD75"/>
<organism evidence="1 2">
    <name type="scientific">Nocardioides islandensis</name>
    <dbReference type="NCBI Taxonomy" id="433663"/>
    <lineage>
        <taxon>Bacteria</taxon>
        <taxon>Bacillati</taxon>
        <taxon>Actinomycetota</taxon>
        <taxon>Actinomycetes</taxon>
        <taxon>Propionibacteriales</taxon>
        <taxon>Nocardioidaceae</taxon>
        <taxon>Nocardioides</taxon>
    </lineage>
</organism>
<gene>
    <name evidence="1" type="ORF">ISU07_04915</name>
</gene>
<evidence type="ECO:0000313" key="1">
    <source>
        <dbReference type="EMBL" id="MBF4762457.1"/>
    </source>
</evidence>
<protein>
    <submittedName>
        <fullName evidence="1">DUF2867 domain-containing protein</fullName>
    </submittedName>
</protein>
<accession>A0A930VD75</accession>
<dbReference type="RefSeq" id="WP_194705569.1">
    <property type="nucleotide sequence ID" value="NZ_JADKPN010000001.1"/>
</dbReference>
<dbReference type="InterPro" id="IPR021295">
    <property type="entry name" value="DUF2867"/>
</dbReference>
<dbReference type="Proteomes" id="UP000640489">
    <property type="component" value="Unassembled WGS sequence"/>
</dbReference>
<sequence>MTTTLIHHHPTSTRTARARRTTATVRVRPGNVATVPLPSTPLLACALLRVDWSDAYAAALPRGVRDHPPEAWAEAVFHGPPFFVRALFVAREALVRLSGIEAGDRHAFDLVARSPHEVLLGITQRHLGFRASVLVQPDRVVVSTIVEIRNRRGRAYFALVRRIHPWVVRSMLARAVQKLAVPA</sequence>
<proteinExistence type="predicted"/>
<dbReference type="Pfam" id="PF11066">
    <property type="entry name" value="DUF2867"/>
    <property type="match status" value="1"/>
</dbReference>
<name>A0A930VD75_9ACTN</name>